<dbReference type="Pfam" id="PF00419">
    <property type="entry name" value="Fimbrial"/>
    <property type="match status" value="1"/>
</dbReference>
<accession>A0ABS0W0K8</accession>
<sequence length="179" mass="18324">MKLNKIMIAAITFGMVGIANAAPTDQGHGTVKFEGSIIDAPCSITPDTVDQTVNLGQISNVILKDGGKSSPKNFYIKLENCDTSLKKSVTVAFSGANSAGNPDLLGITGTAKGASIAITDGSGSVIKLGQSSNPQGILDINNTLAFSAYLQGDMADATTGAVIVPGEFSSIANFTMSYQ</sequence>
<evidence type="ECO:0000256" key="1">
    <source>
        <dbReference type="SAM" id="SignalP"/>
    </source>
</evidence>
<feature type="chain" id="PRO_5045362373" evidence="1">
    <location>
        <begin position="22"/>
        <end position="179"/>
    </location>
</feature>
<protein>
    <submittedName>
        <fullName evidence="3">Type 1 fimbrial protein</fullName>
    </submittedName>
</protein>
<dbReference type="EMBL" id="JAEKCB010000001">
    <property type="protein sequence ID" value="MBJ2116420.1"/>
    <property type="molecule type" value="Genomic_DNA"/>
</dbReference>
<dbReference type="InterPro" id="IPR050263">
    <property type="entry name" value="Bact_Fimbrial_Adh_Pro"/>
</dbReference>
<dbReference type="Proteomes" id="UP000619976">
    <property type="component" value="Unassembled WGS sequence"/>
</dbReference>
<dbReference type="PANTHER" id="PTHR33420">
    <property type="entry name" value="FIMBRIAL SUBUNIT ELFA-RELATED"/>
    <property type="match status" value="1"/>
</dbReference>
<feature type="domain" description="Fimbrial-type adhesion" evidence="2">
    <location>
        <begin position="32"/>
        <end position="179"/>
    </location>
</feature>
<dbReference type="InterPro" id="IPR000259">
    <property type="entry name" value="Adhesion_dom_fimbrial"/>
</dbReference>
<reference evidence="3 4" key="1">
    <citation type="submission" date="2020-12" db="EMBL/GenBank/DDBJ databases">
        <title>Enhanced detection system for hospital associated transmission using whole genome sequencing surveillance.</title>
        <authorList>
            <person name="Harrison L.H."/>
            <person name="Van Tyne D."/>
            <person name="Marsh J.W."/>
            <person name="Griffith M.P."/>
            <person name="Snyder D.J."/>
            <person name="Cooper V.S."/>
            <person name="Mustapha M."/>
        </authorList>
    </citation>
    <scope>NUCLEOTIDE SEQUENCE [LARGE SCALE GENOMIC DNA]</scope>
    <source>
        <strain evidence="3 4">PR00195</strain>
    </source>
</reference>
<gene>
    <name evidence="3" type="ORF">JFQ69_01865</name>
</gene>
<dbReference type="SUPFAM" id="SSF49401">
    <property type="entry name" value="Bacterial adhesins"/>
    <property type="match status" value="1"/>
</dbReference>
<comment type="caution">
    <text evidence="3">The sequence shown here is derived from an EMBL/GenBank/DDBJ whole genome shotgun (WGS) entry which is preliminary data.</text>
</comment>
<keyword evidence="4" id="KW-1185">Reference proteome</keyword>
<dbReference type="RefSeq" id="WP_115065333.1">
    <property type="nucleotide sequence ID" value="NZ_CAXOKJ010000001.1"/>
</dbReference>
<dbReference type="InterPro" id="IPR036937">
    <property type="entry name" value="Adhesion_dom_fimbrial_sf"/>
</dbReference>
<evidence type="ECO:0000259" key="2">
    <source>
        <dbReference type="Pfam" id="PF00419"/>
    </source>
</evidence>
<keyword evidence="1" id="KW-0732">Signal</keyword>
<evidence type="ECO:0000313" key="4">
    <source>
        <dbReference type="Proteomes" id="UP000619976"/>
    </source>
</evidence>
<feature type="signal peptide" evidence="1">
    <location>
        <begin position="1"/>
        <end position="21"/>
    </location>
</feature>
<evidence type="ECO:0000313" key="3">
    <source>
        <dbReference type="EMBL" id="MBJ2116420.1"/>
    </source>
</evidence>
<dbReference type="PANTHER" id="PTHR33420:SF26">
    <property type="entry name" value="FIMBRIAL SUBUNIT"/>
    <property type="match status" value="1"/>
</dbReference>
<name>A0ABS0W0K8_9GAMM</name>
<proteinExistence type="predicted"/>
<organism evidence="3 4">
    <name type="scientific">Proteus penneri</name>
    <dbReference type="NCBI Taxonomy" id="102862"/>
    <lineage>
        <taxon>Bacteria</taxon>
        <taxon>Pseudomonadati</taxon>
        <taxon>Pseudomonadota</taxon>
        <taxon>Gammaproteobacteria</taxon>
        <taxon>Enterobacterales</taxon>
        <taxon>Morganellaceae</taxon>
        <taxon>Proteus</taxon>
    </lineage>
</organism>
<dbReference type="Gene3D" id="2.60.40.1090">
    <property type="entry name" value="Fimbrial-type adhesion domain"/>
    <property type="match status" value="1"/>
</dbReference>
<dbReference type="InterPro" id="IPR008966">
    <property type="entry name" value="Adhesion_dom_sf"/>
</dbReference>